<keyword evidence="2" id="KW-1133">Transmembrane helix</keyword>
<proteinExistence type="inferred from homology"/>
<feature type="transmembrane region" description="Helical" evidence="2">
    <location>
        <begin position="184"/>
        <end position="207"/>
    </location>
</feature>
<dbReference type="Gene3D" id="2.60.120.740">
    <property type="match status" value="1"/>
</dbReference>
<dbReference type="PANTHER" id="PTHR43903">
    <property type="entry name" value="NEUROLIGIN"/>
    <property type="match status" value="1"/>
</dbReference>
<dbReference type="InterPro" id="IPR051093">
    <property type="entry name" value="Neuroligin/BSAL"/>
</dbReference>
<evidence type="ECO:0000313" key="4">
    <source>
        <dbReference type="EMBL" id="VDI74683.1"/>
    </source>
</evidence>
<dbReference type="GO" id="GO:0030246">
    <property type="term" value="F:carbohydrate binding"/>
    <property type="evidence" value="ECO:0007669"/>
    <property type="project" value="InterPro"/>
</dbReference>
<dbReference type="CDD" id="cd22823">
    <property type="entry name" value="Gal_Rha_Lectin"/>
    <property type="match status" value="1"/>
</dbReference>
<dbReference type="EMBL" id="UYJE01009585">
    <property type="protein sequence ID" value="VDI74683.1"/>
    <property type="molecule type" value="Genomic_DNA"/>
</dbReference>
<dbReference type="PROSITE" id="PS50228">
    <property type="entry name" value="SUEL_LECTIN"/>
    <property type="match status" value="1"/>
</dbReference>
<keyword evidence="5" id="KW-1185">Reference proteome</keyword>
<comment type="caution">
    <text evidence="4">The sequence shown here is derived from an EMBL/GenBank/DDBJ whole genome shotgun (WGS) entry which is preliminary data.</text>
</comment>
<gene>
    <name evidence="4" type="ORF">MGAL_10B062988</name>
</gene>
<dbReference type="InterPro" id="IPR000922">
    <property type="entry name" value="Lectin_gal-bd_dom"/>
</dbReference>
<protein>
    <submittedName>
        <fullName evidence="4">Carboxylesterase 2</fullName>
        <ecNumber evidence="4">3.1.1.1</ecNumber>
    </submittedName>
</protein>
<dbReference type="OrthoDB" id="408631at2759"/>
<keyword evidence="2" id="KW-0812">Transmembrane</keyword>
<feature type="transmembrane region" description="Helical" evidence="2">
    <location>
        <begin position="334"/>
        <end position="355"/>
    </location>
</feature>
<dbReference type="Proteomes" id="UP000596742">
    <property type="component" value="Unassembled WGS sequence"/>
</dbReference>
<dbReference type="Pfam" id="PF00135">
    <property type="entry name" value="COesterase"/>
    <property type="match status" value="1"/>
</dbReference>
<keyword evidence="2" id="KW-0472">Membrane</keyword>
<evidence type="ECO:0000259" key="3">
    <source>
        <dbReference type="PROSITE" id="PS50228"/>
    </source>
</evidence>
<evidence type="ECO:0000256" key="1">
    <source>
        <dbReference type="ARBA" id="ARBA00005964"/>
    </source>
</evidence>
<accession>A0A8B6H8B3</accession>
<dbReference type="InterPro" id="IPR043159">
    <property type="entry name" value="Lectin_gal-bd_sf"/>
</dbReference>
<comment type="similarity">
    <text evidence="1">Belongs to the type-B carboxylesterase/lipase family.</text>
</comment>
<sequence>MFMRRYCLTLALSDNITKSTSMPDDSENEINKYLCQENNLNITCPNNFVISFDDANFGRGRSDSRCSQFWGIESIPCDNNEQTLKVLNNKCHEEQKCFLPVEKSIFGNPCTGVTKYLYVKYHCERKVNHEKTGTTDNPTITDHKNMTANFINITQTTVINTTISFQSVNDKLGQSSSNKPEQELTIVGIVLGVVLALIFLLIGALLLKRFRQLNQRKGILRIEEIEMNIESENQNQYDYSEVTAQSMCNNANQTSAVPNRLHQAENEYEVSAHVPSRTEDGPLTYDVHVSDNTYNVTETSGNEPKDDVNNTYDHFLGEQTEDQYDIADNKARQLLGLACLIYFYSVEISCIPVTIKTRLGNINGTKEPTPDYTTSVYKFYNIPYAKPPVGKLRFAKSEPYGQWNGTLNATSLGLACMQAPEPNPMFRYNGYSEDCLQLNIYVPNTISSNTKRSVMVWIHGGAYQFGSGTLYNGTMLAARGDVVVVTINYRLGIFGFLSYNDTAARGNFGLWDQILALQWIQDNIVDYTGDPSSVTIFGESAGGFSVSLLSVIPSIKGLFKRVIAESGVADSFFALTDDAKLVSVALSDAVGCIYDPITKNYNTMLDCMRSKTAMDIMKTLDTLASDIETSIRVSIPLAPVIDGQLFNDLPSKVLSDKNSPEYAMFRSLDMIVGNCNMEGSLYLLTTVKEQEKYKFNITNGIPTSFLCKHFAPSLSGLYYHHSVKVSDAICNEYSVKDNIDEQSRQVLEMYTDLFFIAPSFSILESHSNNNTYSKTYQYVFTEKSPLPFGPPRPRWYRGSGHASEVVFLFGIEDLHYAHLPVTPDQFDLALRMKDYWTNFAKTG</sequence>
<organism evidence="4 5">
    <name type="scientific">Mytilus galloprovincialis</name>
    <name type="common">Mediterranean mussel</name>
    <dbReference type="NCBI Taxonomy" id="29158"/>
    <lineage>
        <taxon>Eukaryota</taxon>
        <taxon>Metazoa</taxon>
        <taxon>Spiralia</taxon>
        <taxon>Lophotrochozoa</taxon>
        <taxon>Mollusca</taxon>
        <taxon>Bivalvia</taxon>
        <taxon>Autobranchia</taxon>
        <taxon>Pteriomorphia</taxon>
        <taxon>Mytilida</taxon>
        <taxon>Mytiloidea</taxon>
        <taxon>Mytilidae</taxon>
        <taxon>Mytilinae</taxon>
        <taxon>Mytilus</taxon>
    </lineage>
</organism>
<name>A0A8B6H8B3_MYTGA</name>
<dbReference type="Gene3D" id="3.40.50.1820">
    <property type="entry name" value="alpha/beta hydrolase"/>
    <property type="match status" value="1"/>
</dbReference>
<dbReference type="InterPro" id="IPR002018">
    <property type="entry name" value="CarbesteraseB"/>
</dbReference>
<dbReference type="EC" id="3.1.1.1" evidence="4"/>
<evidence type="ECO:0000256" key="2">
    <source>
        <dbReference type="SAM" id="Phobius"/>
    </source>
</evidence>
<keyword evidence="4" id="KW-0378">Hydrolase</keyword>
<reference evidence="4" key="1">
    <citation type="submission" date="2018-11" db="EMBL/GenBank/DDBJ databases">
        <authorList>
            <person name="Alioto T."/>
            <person name="Alioto T."/>
        </authorList>
    </citation>
    <scope>NUCLEOTIDE SEQUENCE</scope>
</reference>
<dbReference type="AlphaFoldDB" id="A0A8B6H8B3"/>
<dbReference type="GO" id="GO:0106435">
    <property type="term" value="F:carboxylesterase activity"/>
    <property type="evidence" value="ECO:0007669"/>
    <property type="project" value="UniProtKB-EC"/>
</dbReference>
<dbReference type="Pfam" id="PF02140">
    <property type="entry name" value="SUEL_Lectin"/>
    <property type="match status" value="1"/>
</dbReference>
<dbReference type="InterPro" id="IPR029058">
    <property type="entry name" value="AB_hydrolase_fold"/>
</dbReference>
<evidence type="ECO:0000313" key="5">
    <source>
        <dbReference type="Proteomes" id="UP000596742"/>
    </source>
</evidence>
<feature type="domain" description="SUEL-type lectin" evidence="3">
    <location>
        <begin position="34"/>
        <end position="124"/>
    </location>
</feature>
<dbReference type="SUPFAM" id="SSF53474">
    <property type="entry name" value="alpha/beta-Hydrolases"/>
    <property type="match status" value="1"/>
</dbReference>